<reference evidence="2" key="1">
    <citation type="submission" date="2021-06" db="EMBL/GenBank/DDBJ databases">
        <authorList>
            <person name="Hodson N. C."/>
            <person name="Mongue J. A."/>
            <person name="Jaron S. K."/>
        </authorList>
    </citation>
    <scope>NUCLEOTIDE SEQUENCE</scope>
</reference>
<name>A0A8J2NR60_9HEXA</name>
<organism evidence="2 3">
    <name type="scientific">Allacma fusca</name>
    <dbReference type="NCBI Taxonomy" id="39272"/>
    <lineage>
        <taxon>Eukaryota</taxon>
        <taxon>Metazoa</taxon>
        <taxon>Ecdysozoa</taxon>
        <taxon>Arthropoda</taxon>
        <taxon>Hexapoda</taxon>
        <taxon>Collembola</taxon>
        <taxon>Symphypleona</taxon>
        <taxon>Sminthuridae</taxon>
        <taxon>Allacma</taxon>
    </lineage>
</organism>
<evidence type="ECO:0000313" key="3">
    <source>
        <dbReference type="Proteomes" id="UP000708208"/>
    </source>
</evidence>
<dbReference type="EMBL" id="CAJVCH010054503">
    <property type="protein sequence ID" value="CAG7718578.1"/>
    <property type="molecule type" value="Genomic_DNA"/>
</dbReference>
<feature type="region of interest" description="Disordered" evidence="1">
    <location>
        <begin position="20"/>
        <end position="89"/>
    </location>
</feature>
<proteinExistence type="predicted"/>
<protein>
    <submittedName>
        <fullName evidence="2">Uncharacterized protein</fullName>
    </submittedName>
</protein>
<dbReference type="Proteomes" id="UP000708208">
    <property type="component" value="Unassembled WGS sequence"/>
</dbReference>
<sequence>TPLRQDEEESEAEDFSVEIVNPHGAERPGTPPVQTPPSPPRMVVIPPTPPKVVTPPQAPVNEPVVPPTPSNSPVAGSTRKAFKPLVTKP</sequence>
<accession>A0A8J2NR60</accession>
<feature type="compositionally biased region" description="Pro residues" evidence="1">
    <location>
        <begin position="29"/>
        <end position="70"/>
    </location>
</feature>
<evidence type="ECO:0000256" key="1">
    <source>
        <dbReference type="SAM" id="MobiDB-lite"/>
    </source>
</evidence>
<keyword evidence="3" id="KW-1185">Reference proteome</keyword>
<gene>
    <name evidence="2" type="ORF">AFUS01_LOCUS7959</name>
</gene>
<feature type="non-terminal residue" evidence="2">
    <location>
        <position position="1"/>
    </location>
</feature>
<comment type="caution">
    <text evidence="2">The sequence shown here is derived from an EMBL/GenBank/DDBJ whole genome shotgun (WGS) entry which is preliminary data.</text>
</comment>
<feature type="non-terminal residue" evidence="2">
    <location>
        <position position="89"/>
    </location>
</feature>
<evidence type="ECO:0000313" key="2">
    <source>
        <dbReference type="EMBL" id="CAG7718578.1"/>
    </source>
</evidence>
<dbReference type="AlphaFoldDB" id="A0A8J2NR60"/>